<dbReference type="Pfam" id="PF08220">
    <property type="entry name" value="HTH_DeoR"/>
    <property type="match status" value="1"/>
</dbReference>
<dbReference type="Gene3D" id="1.10.10.10">
    <property type="entry name" value="Winged helix-like DNA-binding domain superfamily/Winged helix DNA-binding domain"/>
    <property type="match status" value="1"/>
</dbReference>
<accession>A0A246EIC1</accession>
<evidence type="ECO:0000313" key="5">
    <source>
        <dbReference type="EMBL" id="OWP26396.1"/>
    </source>
</evidence>
<reference evidence="7 10" key="3">
    <citation type="submission" date="2017-06" db="EMBL/GenBank/DDBJ databases">
        <title>Draft genome sequence of Fusobacterium nucleatum subsp. polymorphum KCOM 1271 (=ChDC F305).</title>
        <authorList>
            <person name="Kook J.-K."/>
            <person name="Park S.-N."/>
            <person name="Lim Y.K."/>
            <person name="Roh H."/>
        </authorList>
    </citation>
    <scope>NUCLEOTIDE SEQUENCE [LARGE SCALE GENOMIC DNA]</scope>
    <source>
        <strain evidence="7">KCOM 1271</strain>
        <strain evidence="10">KCOM 1271 (ChDC F305)</strain>
    </source>
</reference>
<dbReference type="InterPro" id="IPR050313">
    <property type="entry name" value="Carb_Metab_HTH_regulators"/>
</dbReference>
<dbReference type="SUPFAM" id="SSF46785">
    <property type="entry name" value="Winged helix' DNA-binding domain"/>
    <property type="match status" value="1"/>
</dbReference>
<dbReference type="EMBL" id="NIRK01000001">
    <property type="protein sequence ID" value="PHH98805.1"/>
    <property type="molecule type" value="Genomic_DNA"/>
</dbReference>
<evidence type="ECO:0000313" key="8">
    <source>
        <dbReference type="Proteomes" id="UP000197470"/>
    </source>
</evidence>
<reference evidence="6 9" key="2">
    <citation type="submission" date="2017-06" db="EMBL/GenBank/DDBJ databases">
        <title>Draft genome sequence of Fusobacterium nucleatum subsp. polymorphum KCOM 1248 (=ChDC F113).</title>
        <authorList>
            <person name="Kook J.-K."/>
            <person name="Park S.-N."/>
            <person name="Lim Y.K."/>
            <person name="Roh H."/>
        </authorList>
    </citation>
    <scope>NUCLEOTIDE SEQUENCE [LARGE SCALE GENOMIC DNA]</scope>
    <source>
        <strain evidence="6">KCOM 1248</strain>
        <strain evidence="9">KCOM 1248 (ChDC F113)</strain>
    </source>
</reference>
<evidence type="ECO:0000256" key="1">
    <source>
        <dbReference type="ARBA" id="ARBA00023015"/>
    </source>
</evidence>
<proteinExistence type="predicted"/>
<comment type="caution">
    <text evidence="5">The sequence shown here is derived from an EMBL/GenBank/DDBJ whole genome shotgun (WGS) entry which is preliminary data.</text>
</comment>
<dbReference type="SUPFAM" id="SSF100950">
    <property type="entry name" value="NagB/RpiA/CoA transferase-like"/>
    <property type="match status" value="1"/>
</dbReference>
<dbReference type="PRINTS" id="PR00037">
    <property type="entry name" value="HTHLACR"/>
</dbReference>
<dbReference type="GO" id="GO:0003677">
    <property type="term" value="F:DNA binding"/>
    <property type="evidence" value="ECO:0007669"/>
    <property type="project" value="UniProtKB-KW"/>
</dbReference>
<evidence type="ECO:0000259" key="4">
    <source>
        <dbReference type="PROSITE" id="PS51000"/>
    </source>
</evidence>
<organism evidence="5 8">
    <name type="scientific">Fusobacterium nucleatum subsp. polymorphum</name>
    <name type="common">Fusobacterium polymorphum</name>
    <dbReference type="NCBI Taxonomy" id="76857"/>
    <lineage>
        <taxon>Bacteria</taxon>
        <taxon>Fusobacteriati</taxon>
        <taxon>Fusobacteriota</taxon>
        <taxon>Fusobacteriia</taxon>
        <taxon>Fusobacteriales</taxon>
        <taxon>Fusobacteriaceae</taxon>
        <taxon>Fusobacterium</taxon>
    </lineage>
</organism>
<dbReference type="PANTHER" id="PTHR30363:SF56">
    <property type="entry name" value="TRANSCRIPTIONAL REGULATOR, DEOR FAMILY"/>
    <property type="match status" value="1"/>
</dbReference>
<name>A0A246EIC1_FUSNP</name>
<dbReference type="InterPro" id="IPR018356">
    <property type="entry name" value="Tscrpt_reg_HTH_DeoR_CS"/>
</dbReference>
<dbReference type="Pfam" id="PF00455">
    <property type="entry name" value="DeoRC"/>
    <property type="match status" value="1"/>
</dbReference>
<dbReference type="SMART" id="SM01134">
    <property type="entry name" value="DeoRC"/>
    <property type="match status" value="1"/>
</dbReference>
<evidence type="ECO:0000313" key="6">
    <source>
        <dbReference type="EMBL" id="PHH98805.1"/>
    </source>
</evidence>
<dbReference type="RefSeq" id="WP_088389413.1">
    <property type="nucleotide sequence ID" value="NZ_CP077110.1"/>
</dbReference>
<dbReference type="InterPro" id="IPR014036">
    <property type="entry name" value="DeoR-like_C"/>
</dbReference>
<dbReference type="Proteomes" id="UP000223525">
    <property type="component" value="Unassembled WGS sequence"/>
</dbReference>
<keyword evidence="1" id="KW-0805">Transcription regulation</keyword>
<dbReference type="EMBL" id="NHRT01000001">
    <property type="protein sequence ID" value="OWP26396.1"/>
    <property type="molecule type" value="Genomic_DNA"/>
</dbReference>
<evidence type="ECO:0000313" key="7">
    <source>
        <dbReference type="EMBL" id="PHI05766.1"/>
    </source>
</evidence>
<dbReference type="Proteomes" id="UP000224182">
    <property type="component" value="Unassembled WGS sequence"/>
</dbReference>
<evidence type="ECO:0000256" key="3">
    <source>
        <dbReference type="ARBA" id="ARBA00023163"/>
    </source>
</evidence>
<keyword evidence="2" id="KW-0238">DNA-binding</keyword>
<dbReference type="InterPro" id="IPR037171">
    <property type="entry name" value="NagB/RpiA_transferase-like"/>
</dbReference>
<reference evidence="5 8" key="1">
    <citation type="submission" date="2017-05" db="EMBL/GenBank/DDBJ databases">
        <title>Genome sequencing of Fusobacterium nucleatum subsp. polymorphum KCOM 1001 (=ChDC F119).</title>
        <authorList>
            <person name="Kook J.-K."/>
            <person name="Park S.-N."/>
            <person name="Lim Y.K."/>
            <person name="Roh H."/>
        </authorList>
    </citation>
    <scope>NUCLEOTIDE SEQUENCE [LARGE SCALE GENOMIC DNA]</scope>
    <source>
        <strain evidence="5 8">KCOM 1001</strain>
    </source>
</reference>
<evidence type="ECO:0000256" key="2">
    <source>
        <dbReference type="ARBA" id="ARBA00023125"/>
    </source>
</evidence>
<dbReference type="PROSITE" id="PS00894">
    <property type="entry name" value="HTH_DEOR_1"/>
    <property type="match status" value="1"/>
</dbReference>
<dbReference type="PROSITE" id="PS51000">
    <property type="entry name" value="HTH_DEOR_2"/>
    <property type="match status" value="1"/>
</dbReference>
<dbReference type="InterPro" id="IPR036390">
    <property type="entry name" value="WH_DNA-bd_sf"/>
</dbReference>
<feature type="domain" description="HTH deoR-type" evidence="4">
    <location>
        <begin position="3"/>
        <end position="58"/>
    </location>
</feature>
<dbReference type="Gene3D" id="3.40.50.1360">
    <property type="match status" value="1"/>
</dbReference>
<dbReference type="AlphaFoldDB" id="A0A246EIC1"/>
<dbReference type="SMART" id="SM00420">
    <property type="entry name" value="HTH_DEOR"/>
    <property type="match status" value="1"/>
</dbReference>
<evidence type="ECO:0000313" key="9">
    <source>
        <dbReference type="Proteomes" id="UP000223525"/>
    </source>
</evidence>
<protein>
    <submittedName>
        <fullName evidence="5">DeoR family transcriptional regulator</fullName>
    </submittedName>
</protein>
<evidence type="ECO:0000313" key="10">
    <source>
        <dbReference type="Proteomes" id="UP000224182"/>
    </source>
</evidence>
<dbReference type="InterPro" id="IPR001034">
    <property type="entry name" value="DeoR_HTH"/>
</dbReference>
<gene>
    <name evidence="6" type="ORF">CA836_03070</name>
    <name evidence="5" type="ORF">CA839_11350</name>
    <name evidence="7" type="ORF">CBG54_01160</name>
</gene>
<sequence length="245" mass="27568">MLFEDRISLILKLIEQNGSIENSKIIKDLKISEATLRRDLAYLEKEGKIKRVRGGAILKKVARKEIAIKEKNSNKDSKKKIAKLAAQFISDGDYIYLDAGTTTYEIIDYIKGKDIKVVTNGIIHLEKLIANDIETYLIGGRIKKSTLAIVGVKALRDLSEFRFDKAFIGINGINENGYSTHDIEEALIKKQAIDNSNKAFILADSSKFDIVYFANVAKLEEATIITDKKEVNKNIIKHTNIISTY</sequence>
<dbReference type="PANTHER" id="PTHR30363">
    <property type="entry name" value="HTH-TYPE TRANSCRIPTIONAL REGULATOR SRLR-RELATED"/>
    <property type="match status" value="1"/>
</dbReference>
<keyword evidence="3" id="KW-0804">Transcription</keyword>
<dbReference type="GO" id="GO:0003700">
    <property type="term" value="F:DNA-binding transcription factor activity"/>
    <property type="evidence" value="ECO:0007669"/>
    <property type="project" value="InterPro"/>
</dbReference>
<dbReference type="InterPro" id="IPR036388">
    <property type="entry name" value="WH-like_DNA-bd_sf"/>
</dbReference>
<dbReference type="EMBL" id="NIRN01000001">
    <property type="protein sequence ID" value="PHI05766.1"/>
    <property type="molecule type" value="Genomic_DNA"/>
</dbReference>
<dbReference type="Proteomes" id="UP000197470">
    <property type="component" value="Unassembled WGS sequence"/>
</dbReference>